<accession>A0A7C8I6U3</accession>
<dbReference type="Proteomes" id="UP000481861">
    <property type="component" value="Unassembled WGS sequence"/>
</dbReference>
<evidence type="ECO:0000313" key="3">
    <source>
        <dbReference type="Proteomes" id="UP000481861"/>
    </source>
</evidence>
<sequence length="273" mass="30944">MRLLRLDDDGKINFVELAGRQVQRYAILSHTWGADNVEVTLKDLMDGTYKAKAASSAELTEAINSMFRWYRNAAKCYVYLADVSTSISDANEPSPELAWKSAFRSCRWFTRGWTLQELLASKIVEFFTVEGERLGDKTSLAQYIKNTTGIPTSALQGTQLSRFSTSREEDAAYSLLGIFDIHLPLIYGEGKDKALKRLLKENKENSEYQRPIQPLPVPRPQGSHGATSQHDTQPISRPLNPKLVLWILKKSIQKPWESIRHCNGTYAPRKSYS</sequence>
<comment type="caution">
    <text evidence="2">The sequence shown here is derived from an EMBL/GenBank/DDBJ whole genome shotgun (WGS) entry which is preliminary data.</text>
</comment>
<name>A0A7C8I6U3_9PLEO</name>
<reference evidence="2 3" key="1">
    <citation type="submission" date="2020-01" db="EMBL/GenBank/DDBJ databases">
        <authorList>
            <consortium name="DOE Joint Genome Institute"/>
            <person name="Haridas S."/>
            <person name="Albert R."/>
            <person name="Binder M."/>
            <person name="Bloem J."/>
            <person name="Labutti K."/>
            <person name="Salamov A."/>
            <person name="Andreopoulos B."/>
            <person name="Baker S.E."/>
            <person name="Barry K."/>
            <person name="Bills G."/>
            <person name="Bluhm B.H."/>
            <person name="Cannon C."/>
            <person name="Castanera R."/>
            <person name="Culley D.E."/>
            <person name="Daum C."/>
            <person name="Ezra D."/>
            <person name="Gonzalez J.B."/>
            <person name="Henrissat B."/>
            <person name="Kuo A."/>
            <person name="Liang C."/>
            <person name="Lipzen A."/>
            <person name="Lutzoni F."/>
            <person name="Magnuson J."/>
            <person name="Mondo S."/>
            <person name="Nolan M."/>
            <person name="Ohm R."/>
            <person name="Pangilinan J."/>
            <person name="Park H.-J.H."/>
            <person name="Ramirez L."/>
            <person name="Alfaro M."/>
            <person name="Sun H."/>
            <person name="Tritt A."/>
            <person name="Yoshinaga Y."/>
            <person name="Zwiers L.-H.L."/>
            <person name="Turgeon B.G."/>
            <person name="Goodwin S.B."/>
            <person name="Spatafora J.W."/>
            <person name="Crous P.W."/>
            <person name="Grigoriev I.V."/>
        </authorList>
    </citation>
    <scope>NUCLEOTIDE SEQUENCE [LARGE SCALE GENOMIC DNA]</scope>
    <source>
        <strain evidence="2 3">CBS 611.86</strain>
    </source>
</reference>
<keyword evidence="3" id="KW-1185">Reference proteome</keyword>
<dbReference type="EMBL" id="JAADJZ010000026">
    <property type="protein sequence ID" value="KAF2866650.1"/>
    <property type="molecule type" value="Genomic_DNA"/>
</dbReference>
<evidence type="ECO:0008006" key="4">
    <source>
        <dbReference type="Google" id="ProtNLM"/>
    </source>
</evidence>
<protein>
    <recommendedName>
        <fullName evidence="4">Heterokaryon incompatibility domain-containing protein</fullName>
    </recommendedName>
</protein>
<feature type="compositionally biased region" description="Polar residues" evidence="1">
    <location>
        <begin position="224"/>
        <end position="235"/>
    </location>
</feature>
<dbReference type="PANTHER" id="PTHR10622">
    <property type="entry name" value="HET DOMAIN-CONTAINING PROTEIN"/>
    <property type="match status" value="1"/>
</dbReference>
<dbReference type="PANTHER" id="PTHR10622:SF13">
    <property type="entry name" value="NACHT DOMAIN-CONTAINING PROTEIN"/>
    <property type="match status" value="1"/>
</dbReference>
<feature type="region of interest" description="Disordered" evidence="1">
    <location>
        <begin position="205"/>
        <end position="237"/>
    </location>
</feature>
<gene>
    <name evidence="2" type="ORF">BDV95DRAFT_631490</name>
</gene>
<evidence type="ECO:0000313" key="2">
    <source>
        <dbReference type="EMBL" id="KAF2866650.1"/>
    </source>
</evidence>
<proteinExistence type="predicted"/>
<organism evidence="2 3">
    <name type="scientific">Massariosphaeria phaeospora</name>
    <dbReference type="NCBI Taxonomy" id="100035"/>
    <lineage>
        <taxon>Eukaryota</taxon>
        <taxon>Fungi</taxon>
        <taxon>Dikarya</taxon>
        <taxon>Ascomycota</taxon>
        <taxon>Pezizomycotina</taxon>
        <taxon>Dothideomycetes</taxon>
        <taxon>Pleosporomycetidae</taxon>
        <taxon>Pleosporales</taxon>
        <taxon>Pleosporales incertae sedis</taxon>
        <taxon>Massariosphaeria</taxon>
    </lineage>
</organism>
<dbReference type="AlphaFoldDB" id="A0A7C8I6U3"/>
<dbReference type="OrthoDB" id="20872at2759"/>
<evidence type="ECO:0000256" key="1">
    <source>
        <dbReference type="SAM" id="MobiDB-lite"/>
    </source>
</evidence>